<evidence type="ECO:0000256" key="12">
    <source>
        <dbReference type="ARBA" id="ARBA00025324"/>
    </source>
</evidence>
<comment type="similarity">
    <text evidence="10">Belongs to the acyltransferase CrtO family.</text>
</comment>
<feature type="transmembrane region" description="Helical" evidence="13">
    <location>
        <begin position="24"/>
        <end position="46"/>
    </location>
</feature>
<evidence type="ECO:0000256" key="4">
    <source>
        <dbReference type="ARBA" id="ARBA00022692"/>
    </source>
</evidence>
<comment type="pathway">
    <text evidence="9">Carotenoid biosynthesis; staphyloxanthin biosynthesis; staphyloxanthin from farnesyl diphosphate: step 5/5.</text>
</comment>
<sequence length="171" mass="18570">MVAGLGFGIGAAVAGWFAIGPDHLVFAIVAQCGILFMALLVGPSLVDVGRSRYRVKSVEPRIYALLGVEFLRRALDIAGWNRIIKQMRQMEDGRSGLSNFLRGTEKSETGHLLGIVATLLLGIAAAATAHPQGAVQILLVGLVLHGYPVMIQRMVRFKIINRRTRINRGAR</sequence>
<organism evidence="14 15">
    <name type="scientific">Arthrobacter ulcerisalmonis</name>
    <dbReference type="NCBI Taxonomy" id="2483813"/>
    <lineage>
        <taxon>Bacteria</taxon>
        <taxon>Bacillati</taxon>
        <taxon>Actinomycetota</taxon>
        <taxon>Actinomycetes</taxon>
        <taxon>Micrococcales</taxon>
        <taxon>Micrococcaceae</taxon>
        <taxon>Arthrobacter</taxon>
    </lineage>
</organism>
<evidence type="ECO:0000256" key="8">
    <source>
        <dbReference type="ARBA" id="ARBA00023315"/>
    </source>
</evidence>
<name>A0A3P5WW55_9MICC</name>
<feature type="transmembrane region" description="Helical" evidence="13">
    <location>
        <begin position="110"/>
        <end position="129"/>
    </location>
</feature>
<evidence type="ECO:0000256" key="1">
    <source>
        <dbReference type="ARBA" id="ARBA00004162"/>
    </source>
</evidence>
<comment type="function">
    <text evidence="12">Catalyzes the acylation of glycosyl-4,4'-diaponeurosporenoate, i.e. the esterification of glucose at the C6'' position with the carboxyl group of the C(15) fatty acid 12-methyltetradecanoic acid, to yield staphyloxanthin. This is the last step in the biosynthesis of this orange pigment, present in most staphylococci strains.</text>
</comment>
<comment type="subcellular location">
    <subcellularLocation>
        <location evidence="1">Cell membrane</location>
        <topology evidence="1">Single-pass membrane protein</topology>
    </subcellularLocation>
</comment>
<keyword evidence="15" id="KW-1185">Reference proteome</keyword>
<evidence type="ECO:0000256" key="2">
    <source>
        <dbReference type="ARBA" id="ARBA00022475"/>
    </source>
</evidence>
<evidence type="ECO:0000256" key="13">
    <source>
        <dbReference type="SAM" id="Phobius"/>
    </source>
</evidence>
<evidence type="ECO:0000256" key="7">
    <source>
        <dbReference type="ARBA" id="ARBA00023136"/>
    </source>
</evidence>
<dbReference type="RefSeq" id="WP_124090452.1">
    <property type="nucleotide sequence ID" value="NZ_CBCRYA010000015.1"/>
</dbReference>
<gene>
    <name evidence="14" type="ORF">PSET11_00518</name>
</gene>
<proteinExistence type="inferred from homology"/>
<dbReference type="InterPro" id="IPR044021">
    <property type="entry name" value="CrtO"/>
</dbReference>
<evidence type="ECO:0000256" key="3">
    <source>
        <dbReference type="ARBA" id="ARBA00022679"/>
    </source>
</evidence>
<keyword evidence="3" id="KW-0808">Transferase</keyword>
<protein>
    <recommendedName>
        <fullName evidence="11">Glycosyl-4,4'-diaponeurosporenoate acyltransferase</fullName>
    </recommendedName>
</protein>
<evidence type="ECO:0000313" key="15">
    <source>
        <dbReference type="Proteomes" id="UP000280861"/>
    </source>
</evidence>
<evidence type="ECO:0000256" key="5">
    <source>
        <dbReference type="ARBA" id="ARBA00022729"/>
    </source>
</evidence>
<keyword evidence="7 13" id="KW-0472">Membrane</keyword>
<feature type="transmembrane region" description="Helical" evidence="13">
    <location>
        <begin position="135"/>
        <end position="155"/>
    </location>
</feature>
<keyword evidence="4 13" id="KW-0812">Transmembrane</keyword>
<dbReference type="EMBL" id="UXAU01000010">
    <property type="protein sequence ID" value="VDC20227.1"/>
    <property type="molecule type" value="Genomic_DNA"/>
</dbReference>
<evidence type="ECO:0000256" key="6">
    <source>
        <dbReference type="ARBA" id="ARBA00022989"/>
    </source>
</evidence>
<evidence type="ECO:0000256" key="11">
    <source>
        <dbReference type="ARBA" id="ARBA00023667"/>
    </source>
</evidence>
<keyword evidence="5" id="KW-0732">Signal</keyword>
<dbReference type="GO" id="GO:0016746">
    <property type="term" value="F:acyltransferase activity"/>
    <property type="evidence" value="ECO:0007669"/>
    <property type="project" value="UniProtKB-KW"/>
</dbReference>
<dbReference type="GO" id="GO:0005886">
    <property type="term" value="C:plasma membrane"/>
    <property type="evidence" value="ECO:0007669"/>
    <property type="project" value="UniProtKB-SubCell"/>
</dbReference>
<accession>A0A3P5WW55</accession>
<dbReference type="AlphaFoldDB" id="A0A3P5WW55"/>
<evidence type="ECO:0000256" key="10">
    <source>
        <dbReference type="ARBA" id="ARBA00023603"/>
    </source>
</evidence>
<keyword evidence="2" id="KW-1003">Cell membrane</keyword>
<keyword evidence="6 13" id="KW-1133">Transmembrane helix</keyword>
<dbReference type="Proteomes" id="UP000280861">
    <property type="component" value="Unassembled WGS sequence"/>
</dbReference>
<dbReference type="Pfam" id="PF18927">
    <property type="entry name" value="CrtO"/>
    <property type="match status" value="1"/>
</dbReference>
<reference evidence="14 15" key="1">
    <citation type="submission" date="2018-11" db="EMBL/GenBank/DDBJ databases">
        <authorList>
            <person name="Criscuolo A."/>
        </authorList>
    </citation>
    <scope>NUCLEOTIDE SEQUENCE [LARGE SCALE GENOMIC DNA]</scope>
    <source>
        <strain evidence="14">AT11b</strain>
    </source>
</reference>
<evidence type="ECO:0000313" key="14">
    <source>
        <dbReference type="EMBL" id="VDC20227.1"/>
    </source>
</evidence>
<dbReference type="OrthoDB" id="70319at2"/>
<evidence type="ECO:0000256" key="9">
    <source>
        <dbReference type="ARBA" id="ARBA00023588"/>
    </source>
</evidence>
<dbReference type="UniPathway" id="UPA00029">
    <property type="reaction ID" value="UER00560"/>
</dbReference>
<keyword evidence="8" id="KW-0012">Acyltransferase</keyword>